<dbReference type="PANTHER" id="PTHR13386">
    <property type="entry name" value="HISTONE PARYLATION FACTOR 1"/>
    <property type="match status" value="1"/>
</dbReference>
<keyword evidence="4" id="KW-0158">Chromosome</keyword>
<dbReference type="GO" id="GO:0042393">
    <property type="term" value="F:histone binding"/>
    <property type="evidence" value="ECO:0007669"/>
    <property type="project" value="InterPro"/>
</dbReference>
<comment type="similarity">
    <text evidence="3">Belongs to the HPF1 family.</text>
</comment>
<dbReference type="AlphaFoldDB" id="A0A3L8SUH3"/>
<evidence type="ECO:0000313" key="6">
    <source>
        <dbReference type="EMBL" id="RLW09079.1"/>
    </source>
</evidence>
<dbReference type="EMBL" id="QUSF01000005">
    <property type="protein sequence ID" value="RLW09079.1"/>
    <property type="molecule type" value="Genomic_DNA"/>
</dbReference>
<proteinExistence type="inferred from homology"/>
<evidence type="ECO:0000256" key="1">
    <source>
        <dbReference type="ARBA" id="ARBA00004123"/>
    </source>
</evidence>
<name>A0A3L8SUH3_CHLGU</name>
<keyword evidence="7" id="KW-1185">Reference proteome</keyword>
<dbReference type="Proteomes" id="UP000276834">
    <property type="component" value="Unassembled WGS sequence"/>
</dbReference>
<comment type="subcellular location">
    <subcellularLocation>
        <location evidence="2">Chromosome</location>
    </subcellularLocation>
    <subcellularLocation>
        <location evidence="1">Nucleus</location>
    </subcellularLocation>
</comment>
<reference evidence="6 7" key="1">
    <citation type="journal article" date="2018" name="Proc. R. Soc. B">
        <title>A non-coding region near Follistatin controls head colour polymorphism in the Gouldian finch.</title>
        <authorList>
            <person name="Toomey M.B."/>
            <person name="Marques C.I."/>
            <person name="Andrade P."/>
            <person name="Araujo P.M."/>
            <person name="Sabatino S."/>
            <person name="Gazda M.A."/>
            <person name="Afonso S."/>
            <person name="Lopes R.J."/>
            <person name="Corbo J.C."/>
            <person name="Carneiro M."/>
        </authorList>
    </citation>
    <scope>NUCLEOTIDE SEQUENCE [LARGE SCALE GENOMIC DNA]</scope>
    <source>
        <strain evidence="6">Red01</strain>
        <tissue evidence="6">Muscle</tissue>
    </source>
</reference>
<sequence length="434" mass="50007">PSPVQSTEQCKRELHNVNMGCSTLRNESHLWHVTHGPRIEQELRCCFYIPGSCQLLKQIRGLGHLFLCLIPIHHRNSYYRNLPVYVSRTIKTQLRKRIYRRGNMASEKNGAVKKRRSSQADIPDSLCQEAEMCYRLRLPEDFYQFWKFCEELDPEKPSDALVSSVGLKLVGPYDILAGKHKKAKSTDVNFNLHWRFFYDPPEFQTILVGDSRTQYHMGYFRDVPDELPVWVGANEAKKGCVISQVGDNIFAAVKLFLSKKFKEVADKKKNAVLKDIDEKLTRTAKELGYSLEQKTLKMKQRDKKVVTKAFHGAGLVVPVDKNDVGYRELPETNVNLKKICKAIVDAPTDEDRVKAFAPIQEMLTFVQFANDECDYGMGYELGMDLFCYGSHYFHKMVGQLLPLAYTLLKRNLFAEIIEQHLGTRREEDLDQLAL</sequence>
<accession>A0A3L8SUH3</accession>
<evidence type="ECO:0000256" key="4">
    <source>
        <dbReference type="ARBA" id="ARBA00022454"/>
    </source>
</evidence>
<dbReference type="PANTHER" id="PTHR13386:SF1">
    <property type="entry name" value="HISTONE PARYLATION FACTOR 1"/>
    <property type="match status" value="1"/>
</dbReference>
<protein>
    <recommendedName>
        <fullName evidence="8">Histone PARylation factor 1</fullName>
    </recommendedName>
</protein>
<comment type="caution">
    <text evidence="6">The sequence shown here is derived from an EMBL/GenBank/DDBJ whole genome shotgun (WGS) entry which is preliminary data.</text>
</comment>
<keyword evidence="5" id="KW-0539">Nucleus</keyword>
<evidence type="ECO:0000256" key="2">
    <source>
        <dbReference type="ARBA" id="ARBA00004286"/>
    </source>
</evidence>
<gene>
    <name evidence="6" type="ORF">DV515_00002704</name>
</gene>
<dbReference type="GO" id="GO:0005634">
    <property type="term" value="C:nucleus"/>
    <property type="evidence" value="ECO:0007669"/>
    <property type="project" value="UniProtKB-SubCell"/>
</dbReference>
<evidence type="ECO:0000256" key="3">
    <source>
        <dbReference type="ARBA" id="ARBA00010803"/>
    </source>
</evidence>
<dbReference type="GO" id="GO:0006974">
    <property type="term" value="P:DNA damage response"/>
    <property type="evidence" value="ECO:0007669"/>
    <property type="project" value="InterPro"/>
</dbReference>
<dbReference type="GO" id="GO:0005694">
    <property type="term" value="C:chromosome"/>
    <property type="evidence" value="ECO:0007669"/>
    <property type="project" value="UniProtKB-SubCell"/>
</dbReference>
<evidence type="ECO:0000256" key="5">
    <source>
        <dbReference type="ARBA" id="ARBA00023242"/>
    </source>
</evidence>
<evidence type="ECO:0000313" key="7">
    <source>
        <dbReference type="Proteomes" id="UP000276834"/>
    </source>
</evidence>
<evidence type="ECO:0008006" key="8">
    <source>
        <dbReference type="Google" id="ProtNLM"/>
    </source>
</evidence>
<dbReference type="OrthoDB" id="416496at2759"/>
<dbReference type="Pfam" id="PF10228">
    <property type="entry name" value="HPF1"/>
    <property type="match status" value="1"/>
</dbReference>
<dbReference type="InterPro" id="IPR019361">
    <property type="entry name" value="HPF1"/>
</dbReference>
<dbReference type="GO" id="GO:0072572">
    <property type="term" value="F:poly-ADP-D-ribose binding"/>
    <property type="evidence" value="ECO:0007669"/>
    <property type="project" value="TreeGrafter"/>
</dbReference>
<feature type="non-terminal residue" evidence="6">
    <location>
        <position position="1"/>
    </location>
</feature>
<organism evidence="6 7">
    <name type="scientific">Chloebia gouldiae</name>
    <name type="common">Gouldian finch</name>
    <name type="synonym">Erythrura gouldiae</name>
    <dbReference type="NCBI Taxonomy" id="44316"/>
    <lineage>
        <taxon>Eukaryota</taxon>
        <taxon>Metazoa</taxon>
        <taxon>Chordata</taxon>
        <taxon>Craniata</taxon>
        <taxon>Vertebrata</taxon>
        <taxon>Euteleostomi</taxon>
        <taxon>Archelosauria</taxon>
        <taxon>Archosauria</taxon>
        <taxon>Dinosauria</taxon>
        <taxon>Saurischia</taxon>
        <taxon>Theropoda</taxon>
        <taxon>Coelurosauria</taxon>
        <taxon>Aves</taxon>
        <taxon>Neognathae</taxon>
        <taxon>Neoaves</taxon>
        <taxon>Telluraves</taxon>
        <taxon>Australaves</taxon>
        <taxon>Passeriformes</taxon>
        <taxon>Passeroidea</taxon>
        <taxon>Passeridae</taxon>
        <taxon>Chloebia</taxon>
    </lineage>
</organism>
<dbReference type="STRING" id="44316.ENSEGOP00005004883"/>